<evidence type="ECO:0000259" key="2">
    <source>
        <dbReference type="Pfam" id="PF01478"/>
    </source>
</evidence>
<dbReference type="GO" id="GO:0016020">
    <property type="term" value="C:membrane"/>
    <property type="evidence" value="ECO:0007669"/>
    <property type="project" value="InterPro"/>
</dbReference>
<accession>A0A7C9QUW0</accession>
<feature type="domain" description="Prepilin type IV endopeptidase peptidase" evidence="2">
    <location>
        <begin position="7"/>
        <end position="110"/>
    </location>
</feature>
<proteinExistence type="predicted"/>
<feature type="transmembrane region" description="Helical" evidence="1">
    <location>
        <begin position="131"/>
        <end position="157"/>
    </location>
</feature>
<protein>
    <submittedName>
        <fullName evidence="3">Peptidase A24</fullName>
    </submittedName>
</protein>
<dbReference type="GO" id="GO:0004190">
    <property type="term" value="F:aspartic-type endopeptidase activity"/>
    <property type="evidence" value="ECO:0007669"/>
    <property type="project" value="InterPro"/>
</dbReference>
<dbReference type="InterPro" id="IPR000045">
    <property type="entry name" value="Prepilin_IV_endopep_pep"/>
</dbReference>
<organism evidence="3 4">
    <name type="scientific">Magnetospirillum aberrantis SpK</name>
    <dbReference type="NCBI Taxonomy" id="908842"/>
    <lineage>
        <taxon>Bacteria</taxon>
        <taxon>Pseudomonadati</taxon>
        <taxon>Pseudomonadota</taxon>
        <taxon>Alphaproteobacteria</taxon>
        <taxon>Rhodospirillales</taxon>
        <taxon>Rhodospirillaceae</taxon>
        <taxon>Magnetospirillum</taxon>
    </lineage>
</organism>
<dbReference type="Proteomes" id="UP000480684">
    <property type="component" value="Unassembled WGS sequence"/>
</dbReference>
<dbReference type="Gene3D" id="1.20.120.1220">
    <property type="match status" value="1"/>
</dbReference>
<keyword evidence="1" id="KW-0812">Transmembrane</keyword>
<dbReference type="RefSeq" id="WP_163679549.1">
    <property type="nucleotide sequence ID" value="NZ_JAAIYP010000038.1"/>
</dbReference>
<evidence type="ECO:0000313" key="4">
    <source>
        <dbReference type="Proteomes" id="UP000480684"/>
    </source>
</evidence>
<keyword evidence="4" id="KW-1185">Reference proteome</keyword>
<dbReference type="EMBL" id="JAAIYP010000038">
    <property type="protein sequence ID" value="NFV80741.1"/>
    <property type="molecule type" value="Genomic_DNA"/>
</dbReference>
<comment type="caution">
    <text evidence="3">The sequence shown here is derived from an EMBL/GenBank/DDBJ whole genome shotgun (WGS) entry which is preliminary data.</text>
</comment>
<dbReference type="Pfam" id="PF01478">
    <property type="entry name" value="Peptidase_A24"/>
    <property type="match status" value="1"/>
</dbReference>
<evidence type="ECO:0000256" key="1">
    <source>
        <dbReference type="SAM" id="Phobius"/>
    </source>
</evidence>
<name>A0A7C9QUW0_9PROT</name>
<reference evidence="3 4" key="1">
    <citation type="submission" date="2020-02" db="EMBL/GenBank/DDBJ databases">
        <authorList>
            <person name="Dziuba M."/>
            <person name="Kuznetsov B."/>
            <person name="Mardanov A."/>
            <person name="Ravin N."/>
            <person name="Grouzdev D."/>
        </authorList>
    </citation>
    <scope>NUCLEOTIDE SEQUENCE [LARGE SCALE GENOMIC DNA]</scope>
    <source>
        <strain evidence="3 4">SpK</strain>
    </source>
</reference>
<keyword evidence="1" id="KW-0472">Membrane</keyword>
<feature type="transmembrane region" description="Helical" evidence="1">
    <location>
        <begin position="53"/>
        <end position="74"/>
    </location>
</feature>
<sequence>MPLLAVVAALLFVAAAVRDLGWRLIDNRLVAAALVAWFGHAVLSGWGGAAIFFHLAIGVAAFAVALGAGLAGWMGGGDVKLAAAVFTWAGPEHALAILVMVVVAGLLLAVLGVAADAVLRRWPSGFARRGLFLLSAARGVPYGVALACGGGLAALAAG</sequence>
<evidence type="ECO:0000313" key="3">
    <source>
        <dbReference type="EMBL" id="NFV80741.1"/>
    </source>
</evidence>
<feature type="transmembrane region" description="Helical" evidence="1">
    <location>
        <begin position="94"/>
        <end position="119"/>
    </location>
</feature>
<dbReference type="AlphaFoldDB" id="A0A7C9QUW0"/>
<feature type="transmembrane region" description="Helical" evidence="1">
    <location>
        <begin position="28"/>
        <end position="46"/>
    </location>
</feature>
<gene>
    <name evidence="3" type="ORF">G4223_11540</name>
</gene>
<keyword evidence="1" id="KW-1133">Transmembrane helix</keyword>